<protein>
    <submittedName>
        <fullName evidence="1">Ubiquitin-conjugating enzyme E2 32</fullName>
    </submittedName>
</protein>
<dbReference type="EMBL" id="CM045762">
    <property type="protein sequence ID" value="KAI8010765.1"/>
    <property type="molecule type" value="Genomic_DNA"/>
</dbReference>
<accession>A0ACC0HC13</accession>
<comment type="caution">
    <text evidence="1">The sequence shown here is derived from an EMBL/GenBank/DDBJ whole genome shotgun (WGS) entry which is preliminary data.</text>
</comment>
<evidence type="ECO:0000313" key="2">
    <source>
        <dbReference type="Proteomes" id="UP001060215"/>
    </source>
</evidence>
<organism evidence="1 2">
    <name type="scientific">Camellia lanceoleosa</name>
    <dbReference type="NCBI Taxonomy" id="1840588"/>
    <lineage>
        <taxon>Eukaryota</taxon>
        <taxon>Viridiplantae</taxon>
        <taxon>Streptophyta</taxon>
        <taxon>Embryophyta</taxon>
        <taxon>Tracheophyta</taxon>
        <taxon>Spermatophyta</taxon>
        <taxon>Magnoliopsida</taxon>
        <taxon>eudicotyledons</taxon>
        <taxon>Gunneridae</taxon>
        <taxon>Pentapetalae</taxon>
        <taxon>asterids</taxon>
        <taxon>Ericales</taxon>
        <taxon>Theaceae</taxon>
        <taxon>Camellia</taxon>
    </lineage>
</organism>
<proteinExistence type="predicted"/>
<keyword evidence="2" id="KW-1185">Reference proteome</keyword>
<name>A0ACC0HC13_9ERIC</name>
<gene>
    <name evidence="1" type="ORF">LOK49_LG06G01442</name>
</gene>
<evidence type="ECO:0000313" key="1">
    <source>
        <dbReference type="EMBL" id="KAI8010765.1"/>
    </source>
</evidence>
<dbReference type="Proteomes" id="UP001060215">
    <property type="component" value="Chromosome 5"/>
</dbReference>
<reference evidence="1 2" key="1">
    <citation type="journal article" date="2022" name="Plant J.">
        <title>Chromosome-level genome of Camellia lanceoleosa provides a valuable resource for understanding genome evolution and self-incompatibility.</title>
        <authorList>
            <person name="Gong W."/>
            <person name="Xiao S."/>
            <person name="Wang L."/>
            <person name="Liao Z."/>
            <person name="Chang Y."/>
            <person name="Mo W."/>
            <person name="Hu G."/>
            <person name="Li W."/>
            <person name="Zhao G."/>
            <person name="Zhu H."/>
            <person name="Hu X."/>
            <person name="Ji K."/>
            <person name="Xiang X."/>
            <person name="Song Q."/>
            <person name="Yuan D."/>
            <person name="Jin S."/>
            <person name="Zhang L."/>
        </authorList>
    </citation>
    <scope>NUCLEOTIDE SEQUENCE [LARGE SCALE GENOMIC DNA]</scope>
    <source>
        <strain evidence="1">SQ_2022a</strain>
    </source>
</reference>
<sequence>MPLHHFSPLLLLLFELASIDTLPCKRNGLDNHGHILCIFDQCTISRTRVQTVPTLLLSNSHSENIFEWQFAIRGPCDSEFEGGICHGRIQLPAEYPFKPPSFMLLTTPTLLTTIFVPPSLATLCRHLDRNNCSNPIPHLNHRTVTILASCNIVKESPNFSHPEVYEQLSSIYFVNCFYVEKLKAALRST</sequence>